<organism evidence="1 2">
    <name type="scientific">Bauhinia variegata</name>
    <name type="common">Purple orchid tree</name>
    <name type="synonym">Phanera variegata</name>
    <dbReference type="NCBI Taxonomy" id="167791"/>
    <lineage>
        <taxon>Eukaryota</taxon>
        <taxon>Viridiplantae</taxon>
        <taxon>Streptophyta</taxon>
        <taxon>Embryophyta</taxon>
        <taxon>Tracheophyta</taxon>
        <taxon>Spermatophyta</taxon>
        <taxon>Magnoliopsida</taxon>
        <taxon>eudicotyledons</taxon>
        <taxon>Gunneridae</taxon>
        <taxon>Pentapetalae</taxon>
        <taxon>rosids</taxon>
        <taxon>fabids</taxon>
        <taxon>Fabales</taxon>
        <taxon>Fabaceae</taxon>
        <taxon>Cercidoideae</taxon>
        <taxon>Cercideae</taxon>
        <taxon>Bauhiniinae</taxon>
        <taxon>Bauhinia</taxon>
    </lineage>
</organism>
<reference evidence="1 2" key="1">
    <citation type="journal article" date="2022" name="DNA Res.">
        <title>Chromosomal-level genome assembly of the orchid tree Bauhinia variegata (Leguminosae; Cercidoideae) supports the allotetraploid origin hypothesis of Bauhinia.</title>
        <authorList>
            <person name="Zhong Y."/>
            <person name="Chen Y."/>
            <person name="Zheng D."/>
            <person name="Pang J."/>
            <person name="Liu Y."/>
            <person name="Luo S."/>
            <person name="Meng S."/>
            <person name="Qian L."/>
            <person name="Wei D."/>
            <person name="Dai S."/>
            <person name="Zhou R."/>
        </authorList>
    </citation>
    <scope>NUCLEOTIDE SEQUENCE [LARGE SCALE GENOMIC DNA]</scope>
    <source>
        <strain evidence="1">BV-YZ2020</strain>
    </source>
</reference>
<evidence type="ECO:0000313" key="2">
    <source>
        <dbReference type="Proteomes" id="UP000828941"/>
    </source>
</evidence>
<dbReference type="EMBL" id="CM039426">
    <property type="protein sequence ID" value="KAI4357264.1"/>
    <property type="molecule type" value="Genomic_DNA"/>
</dbReference>
<protein>
    <submittedName>
        <fullName evidence="1">Uncharacterized protein</fullName>
    </submittedName>
</protein>
<dbReference type="Proteomes" id="UP000828941">
    <property type="component" value="Chromosome 1"/>
</dbReference>
<keyword evidence="2" id="KW-1185">Reference proteome</keyword>
<proteinExistence type="predicted"/>
<sequence>MIDYFLRTLTTPFIEMMTAGVYNDFSELVLVGERIEILYKEGKLGFLKGESLGNGKQKAFVQAKKKEREVSLITIPRPQGQHYQAYPRVSYSAQASLHYYQPRPNTIPVTPTYRNINPPLVPAYPANSTPFIPTYPMNLPPTSMLRPLYQDIRTQPRPFKNEPFPNILVTKTKLFKQLVEANLMVPKFMQPQQPSYPHWYNSNLTCDYHNGGAPNVNTNPLLNHTRVPKVNAMGEDFCRVRRLRDVRMSMKTIWEGLKEAGQEIQKPFRSINEEEEYHKEELCVHMNNGGTIWKDVRNLNA</sequence>
<gene>
    <name evidence="1" type="ORF">L6164_001225</name>
</gene>
<comment type="caution">
    <text evidence="1">The sequence shown here is derived from an EMBL/GenBank/DDBJ whole genome shotgun (WGS) entry which is preliminary data.</text>
</comment>
<name>A0ACB9QA96_BAUVA</name>
<accession>A0ACB9QA96</accession>
<evidence type="ECO:0000313" key="1">
    <source>
        <dbReference type="EMBL" id="KAI4357264.1"/>
    </source>
</evidence>